<organism evidence="2 3">
    <name type="scientific">Rhizobium laguerreae</name>
    <dbReference type="NCBI Taxonomy" id="1076926"/>
    <lineage>
        <taxon>Bacteria</taxon>
        <taxon>Pseudomonadati</taxon>
        <taxon>Pseudomonadota</taxon>
        <taxon>Alphaproteobacteria</taxon>
        <taxon>Hyphomicrobiales</taxon>
        <taxon>Rhizobiaceae</taxon>
        <taxon>Rhizobium/Agrobacterium group</taxon>
        <taxon>Rhizobium</taxon>
    </lineage>
</organism>
<comment type="caution">
    <text evidence="2">The sequence shown here is derived from an EMBL/GenBank/DDBJ whole genome shotgun (WGS) entry which is preliminary data.</text>
</comment>
<dbReference type="Proteomes" id="UP000295021">
    <property type="component" value="Unassembled WGS sequence"/>
</dbReference>
<proteinExistence type="predicted"/>
<dbReference type="AlphaFoldDB" id="A0AAX2QQ56"/>
<dbReference type="EMBL" id="SMBI01000003">
    <property type="protein sequence ID" value="TCU26985.1"/>
    <property type="molecule type" value="Genomic_DNA"/>
</dbReference>
<evidence type="ECO:0000313" key="3">
    <source>
        <dbReference type="Proteomes" id="UP000295021"/>
    </source>
</evidence>
<accession>A0AAX2QQ56</accession>
<reference evidence="2 3" key="1">
    <citation type="submission" date="2019-03" db="EMBL/GenBank/DDBJ databases">
        <title>Genomic Encyclopedia of Type Strains, Phase IV (KMG-V): Genome sequencing to study the core and pangenomes of soil and plant-associated prokaryotes.</title>
        <authorList>
            <person name="Whitman W."/>
        </authorList>
    </citation>
    <scope>NUCLEOTIDE SEQUENCE [LARGE SCALE GENOMIC DNA]</scope>
    <source>
        <strain evidence="2 3">FB403</strain>
    </source>
</reference>
<dbReference type="Proteomes" id="UP000542811">
    <property type="component" value="Unassembled WGS sequence"/>
</dbReference>
<evidence type="ECO:0000313" key="4">
    <source>
        <dbReference type="Proteomes" id="UP000542811"/>
    </source>
</evidence>
<sequence length="71" mass="8013">MAARCWRIDMMVDRGTRDVWAYKRDHSIRMPRAAAVRRNEVGISYLAPASGSIVKEVGNSRKKVGDGLDHK</sequence>
<gene>
    <name evidence="2" type="ORF">EV131_10315</name>
    <name evidence="1" type="ORF">FHS25_001878</name>
</gene>
<reference evidence="1 4" key="2">
    <citation type="submission" date="2020-08" db="EMBL/GenBank/DDBJ databases">
        <title>Genomic Encyclopedia of Type Strains, Phase III (KMG-III): the genomes of soil and plant-associated and newly described type strains.</title>
        <authorList>
            <person name="Whitman W."/>
        </authorList>
    </citation>
    <scope>NUCLEOTIDE SEQUENCE [LARGE SCALE GENOMIC DNA]</scope>
    <source>
        <strain evidence="1 4">CECT 8280</strain>
    </source>
</reference>
<evidence type="ECO:0000313" key="2">
    <source>
        <dbReference type="EMBL" id="TCU26985.1"/>
    </source>
</evidence>
<dbReference type="EMBL" id="JACHXX010000002">
    <property type="protein sequence ID" value="MBB3161429.1"/>
    <property type="molecule type" value="Genomic_DNA"/>
</dbReference>
<name>A0AAX2QQ56_9HYPH</name>
<evidence type="ECO:0000313" key="1">
    <source>
        <dbReference type="EMBL" id="MBB3161429.1"/>
    </source>
</evidence>
<protein>
    <submittedName>
        <fullName evidence="2">Uncharacterized protein</fullName>
    </submittedName>
</protein>
<keyword evidence="4" id="KW-1185">Reference proteome</keyword>